<dbReference type="PRINTS" id="PR00344">
    <property type="entry name" value="BCTRLSENSOR"/>
</dbReference>
<feature type="compositionally biased region" description="Low complexity" evidence="7">
    <location>
        <begin position="408"/>
        <end position="427"/>
    </location>
</feature>
<proteinExistence type="predicted"/>
<evidence type="ECO:0000256" key="5">
    <source>
        <dbReference type="ARBA" id="ARBA00022777"/>
    </source>
</evidence>
<dbReference type="GO" id="GO:0000155">
    <property type="term" value="F:phosphorelay sensor kinase activity"/>
    <property type="evidence" value="ECO:0007669"/>
    <property type="project" value="InterPro"/>
</dbReference>
<evidence type="ECO:0000313" key="11">
    <source>
        <dbReference type="Proteomes" id="UP000588017"/>
    </source>
</evidence>
<feature type="compositionally biased region" description="Low complexity" evidence="7">
    <location>
        <begin position="290"/>
        <end position="311"/>
    </location>
</feature>
<feature type="domain" description="PAS" evidence="9">
    <location>
        <begin position="602"/>
        <end position="672"/>
    </location>
</feature>
<keyword evidence="3" id="KW-0597">Phosphoprotein</keyword>
<dbReference type="EMBL" id="JACHEH010000008">
    <property type="protein sequence ID" value="MBB6169593.1"/>
    <property type="molecule type" value="Genomic_DNA"/>
</dbReference>
<keyword evidence="11" id="KW-1185">Reference proteome</keyword>
<feature type="coiled-coil region" evidence="6">
    <location>
        <begin position="582"/>
        <end position="609"/>
    </location>
</feature>
<feature type="compositionally biased region" description="Pro residues" evidence="7">
    <location>
        <begin position="126"/>
        <end position="138"/>
    </location>
</feature>
<dbReference type="PANTHER" id="PTHR43047">
    <property type="entry name" value="TWO-COMPONENT HISTIDINE PROTEIN KINASE"/>
    <property type="match status" value="1"/>
</dbReference>
<evidence type="ECO:0000256" key="2">
    <source>
        <dbReference type="ARBA" id="ARBA00012438"/>
    </source>
</evidence>
<dbReference type="Pfam" id="PF02518">
    <property type="entry name" value="HATPase_c"/>
    <property type="match status" value="1"/>
</dbReference>
<dbReference type="GO" id="GO:0005886">
    <property type="term" value="C:plasma membrane"/>
    <property type="evidence" value="ECO:0007669"/>
    <property type="project" value="TreeGrafter"/>
</dbReference>
<keyword evidence="4" id="KW-0808">Transferase</keyword>
<dbReference type="Gene3D" id="3.30.565.10">
    <property type="entry name" value="Histidine kinase-like ATPase, C-terminal domain"/>
    <property type="match status" value="1"/>
</dbReference>
<dbReference type="InterPro" id="IPR005467">
    <property type="entry name" value="His_kinase_dom"/>
</dbReference>
<evidence type="ECO:0000256" key="1">
    <source>
        <dbReference type="ARBA" id="ARBA00000085"/>
    </source>
</evidence>
<dbReference type="SMART" id="SM00387">
    <property type="entry name" value="HATPase_c"/>
    <property type="match status" value="1"/>
</dbReference>
<dbReference type="Pfam" id="PF00512">
    <property type="entry name" value="HisKA"/>
    <property type="match status" value="1"/>
</dbReference>
<evidence type="ECO:0000259" key="8">
    <source>
        <dbReference type="PROSITE" id="PS50109"/>
    </source>
</evidence>
<dbReference type="SUPFAM" id="SSF47384">
    <property type="entry name" value="Homodimeric domain of signal transducing histidine kinase"/>
    <property type="match status" value="1"/>
</dbReference>
<name>A0A841KJN0_9HYPH</name>
<dbReference type="NCBIfam" id="TIGR00229">
    <property type="entry name" value="sensory_box"/>
    <property type="match status" value="1"/>
</dbReference>
<dbReference type="SUPFAM" id="SSF55874">
    <property type="entry name" value="ATPase domain of HSP90 chaperone/DNA topoisomerase II/histidine kinase"/>
    <property type="match status" value="1"/>
</dbReference>
<dbReference type="GO" id="GO:0009927">
    <property type="term" value="F:histidine phosphotransfer kinase activity"/>
    <property type="evidence" value="ECO:0007669"/>
    <property type="project" value="TreeGrafter"/>
</dbReference>
<dbReference type="SUPFAM" id="SSF55785">
    <property type="entry name" value="PYP-like sensor domain (PAS domain)"/>
    <property type="match status" value="2"/>
</dbReference>
<evidence type="ECO:0000313" key="10">
    <source>
        <dbReference type="EMBL" id="MBB6169593.1"/>
    </source>
</evidence>
<dbReference type="InterPro" id="IPR003594">
    <property type="entry name" value="HATPase_dom"/>
</dbReference>
<dbReference type="InterPro" id="IPR003661">
    <property type="entry name" value="HisK_dim/P_dom"/>
</dbReference>
<dbReference type="Gene3D" id="3.30.450.20">
    <property type="entry name" value="PAS domain"/>
    <property type="match status" value="2"/>
</dbReference>
<keyword evidence="6" id="KW-0175">Coiled coil</keyword>
<dbReference type="PROSITE" id="PS50112">
    <property type="entry name" value="PAS"/>
    <property type="match status" value="2"/>
</dbReference>
<dbReference type="Gene3D" id="1.10.287.130">
    <property type="match status" value="1"/>
</dbReference>
<dbReference type="SMART" id="SM00091">
    <property type="entry name" value="PAS"/>
    <property type="match status" value="3"/>
</dbReference>
<feature type="region of interest" description="Disordered" evidence="7">
    <location>
        <begin position="282"/>
        <end position="328"/>
    </location>
</feature>
<feature type="coiled-coil region" evidence="6">
    <location>
        <begin position="720"/>
        <end position="747"/>
    </location>
</feature>
<dbReference type="CDD" id="cd00082">
    <property type="entry name" value="HisKA"/>
    <property type="match status" value="1"/>
</dbReference>
<feature type="compositionally biased region" description="Low complexity" evidence="7">
    <location>
        <begin position="434"/>
        <end position="453"/>
    </location>
</feature>
<feature type="region of interest" description="Disordered" evidence="7">
    <location>
        <begin position="397"/>
        <end position="453"/>
    </location>
</feature>
<evidence type="ECO:0000256" key="7">
    <source>
        <dbReference type="SAM" id="MobiDB-lite"/>
    </source>
</evidence>
<dbReference type="CDD" id="cd00130">
    <property type="entry name" value="PAS"/>
    <property type="match status" value="1"/>
</dbReference>
<evidence type="ECO:0000259" key="9">
    <source>
        <dbReference type="PROSITE" id="PS50112"/>
    </source>
</evidence>
<dbReference type="SMART" id="SM00388">
    <property type="entry name" value="HisKA"/>
    <property type="match status" value="1"/>
</dbReference>
<dbReference type="RefSeq" id="WP_183336123.1">
    <property type="nucleotide sequence ID" value="NZ_BMHX01000008.1"/>
</dbReference>
<feature type="domain" description="Histidine kinase" evidence="8">
    <location>
        <begin position="747"/>
        <end position="966"/>
    </location>
</feature>
<feature type="region of interest" description="Disordered" evidence="7">
    <location>
        <begin position="119"/>
        <end position="145"/>
    </location>
</feature>
<dbReference type="InterPro" id="IPR035965">
    <property type="entry name" value="PAS-like_dom_sf"/>
</dbReference>
<dbReference type="InterPro" id="IPR036097">
    <property type="entry name" value="HisK_dim/P_sf"/>
</dbReference>
<reference evidence="10 11" key="1">
    <citation type="submission" date="2020-08" db="EMBL/GenBank/DDBJ databases">
        <title>Genomic Encyclopedia of Type Strains, Phase IV (KMG-IV): sequencing the most valuable type-strain genomes for metagenomic binning, comparative biology and taxonomic classification.</title>
        <authorList>
            <person name="Goeker M."/>
        </authorList>
    </citation>
    <scope>NUCLEOTIDE SEQUENCE [LARGE SCALE GENOMIC DNA]</scope>
    <source>
        <strain evidence="10 11">DSM 101465</strain>
    </source>
</reference>
<dbReference type="InterPro" id="IPR013767">
    <property type="entry name" value="PAS_fold"/>
</dbReference>
<dbReference type="InterPro" id="IPR013656">
    <property type="entry name" value="PAS_4"/>
</dbReference>
<dbReference type="InterPro" id="IPR004358">
    <property type="entry name" value="Sig_transdc_His_kin-like_C"/>
</dbReference>
<sequence>MKRTAPEAGATLATLRHDAIFGPLVAAGGAFALVDAQGEVLEASPGGRRLVAAWLAAGGAPQLARLAGGLAPREGMRLERVRLALGSRILAVTLACRRIDDGGTLIVAATQPLPAALPGAVEAPASAPPQPASEPPKPVPDDADPATRLRALAGRRTTVRFLFETDAEGRFVRLSPELAEVVGAASADIVGRTWAEIASDIVSDNAGHVAAALAGRQTWSGATVLWRVAGSPLRVEVELAGLPVQGPDKSFAGFRGFGLCRLNEIHEDVAIAPPIGAAPADQLIPATGQPAPRATDDTGAPAATPADEAPPVETDRRPQAEAAEGGAVVPFPAVRTSVGATLGTPKVVPLRIAEGQSEGAAQERSVQPPPVAPRPGLSPSERNALREIARALGARFEGWSEPPPTPGPEAEAAAPETGTATPAVETPVGPPAPAAVAPEAPAAAAAPEEPQAAPAAIAPVQADAAAATEAAAPPAEAPVPAALSSFAQLVDKLPVGVLVSRGEEPLYANRTLLDLLDYPDVEALAAAGMSKIFASQPDRPGEEQRIALRSVTGEAIPVDARLTTIDWQGAAASLLTFRRALEPELQRHLDGLEEDLRNYEERTNELTSILDTATDGVIVLDGHGRILSVNRSAEALFGYDQNEIVGEPFTVLLAPESHAVALDYLEGLKAGGVASILNDGREVTGRVRQGGKCPLTMTIGRVSERPHRKFCVVLRDMTASKKAEADLMAAKRAAEEANAQKSDFLAKISHEIRTPLNAIIGFAEVMLEERFGPIGNERYKEYLKDIHVSGGHVISLVNDLLDLAKIEAGRLDLSFTSVKLNDVVASCVALMQPQANRERIVLRTSLAPHLPAVVADERSMRQIILNVLSNAVKFTDAGGQVIVSTAMTDRGEVVVRVRDTGIGMTDKEIEAALEPFRQLATSRRTGGTGLGLPLTKALIEANRGSLTIKSAKNEGTLVEITLPRTRVLAE</sequence>
<protein>
    <recommendedName>
        <fullName evidence="2">histidine kinase</fullName>
        <ecNumber evidence="2">2.7.13.3</ecNumber>
    </recommendedName>
</protein>
<evidence type="ECO:0000256" key="4">
    <source>
        <dbReference type="ARBA" id="ARBA00022679"/>
    </source>
</evidence>
<dbReference type="AlphaFoldDB" id="A0A841KJN0"/>
<feature type="region of interest" description="Disordered" evidence="7">
    <location>
        <begin position="356"/>
        <end position="381"/>
    </location>
</feature>
<accession>A0A841KJN0</accession>
<organism evidence="10 11">
    <name type="scientific">Chelatococcus composti</name>
    <dbReference type="NCBI Taxonomy" id="1743235"/>
    <lineage>
        <taxon>Bacteria</taxon>
        <taxon>Pseudomonadati</taxon>
        <taxon>Pseudomonadota</taxon>
        <taxon>Alphaproteobacteria</taxon>
        <taxon>Hyphomicrobiales</taxon>
        <taxon>Chelatococcaceae</taxon>
        <taxon>Chelatococcus</taxon>
    </lineage>
</organism>
<dbReference type="PROSITE" id="PS50109">
    <property type="entry name" value="HIS_KIN"/>
    <property type="match status" value="1"/>
</dbReference>
<dbReference type="GO" id="GO:0006355">
    <property type="term" value="P:regulation of DNA-templated transcription"/>
    <property type="evidence" value="ECO:0007669"/>
    <property type="project" value="InterPro"/>
</dbReference>
<evidence type="ECO:0000256" key="3">
    <source>
        <dbReference type="ARBA" id="ARBA00022553"/>
    </source>
</evidence>
<dbReference type="Pfam" id="PF08448">
    <property type="entry name" value="PAS_4"/>
    <property type="match status" value="1"/>
</dbReference>
<dbReference type="InterPro" id="IPR000014">
    <property type="entry name" value="PAS"/>
</dbReference>
<comment type="caution">
    <text evidence="10">The sequence shown here is derived from an EMBL/GenBank/DDBJ whole genome shotgun (WGS) entry which is preliminary data.</text>
</comment>
<dbReference type="Pfam" id="PF00989">
    <property type="entry name" value="PAS"/>
    <property type="match status" value="1"/>
</dbReference>
<evidence type="ECO:0000256" key="6">
    <source>
        <dbReference type="SAM" id="Coils"/>
    </source>
</evidence>
<dbReference type="PANTHER" id="PTHR43047:SF72">
    <property type="entry name" value="OSMOSENSING HISTIDINE PROTEIN KINASE SLN1"/>
    <property type="match status" value="1"/>
</dbReference>
<feature type="domain" description="PAS" evidence="9">
    <location>
        <begin position="162"/>
        <end position="193"/>
    </location>
</feature>
<dbReference type="Proteomes" id="UP000588017">
    <property type="component" value="Unassembled WGS sequence"/>
</dbReference>
<comment type="catalytic activity">
    <reaction evidence="1">
        <text>ATP + protein L-histidine = ADP + protein N-phospho-L-histidine.</text>
        <dbReference type="EC" id="2.7.13.3"/>
    </reaction>
</comment>
<dbReference type="EC" id="2.7.13.3" evidence="2"/>
<gene>
    <name evidence="10" type="ORF">HNQ73_003243</name>
</gene>
<keyword evidence="5" id="KW-0418">Kinase</keyword>
<dbReference type="InterPro" id="IPR036890">
    <property type="entry name" value="HATPase_C_sf"/>
</dbReference>